<feature type="transmembrane region" description="Helical" evidence="2">
    <location>
        <begin position="148"/>
        <end position="167"/>
    </location>
</feature>
<reference evidence="3 4" key="1">
    <citation type="submission" date="2019-07" db="EMBL/GenBank/DDBJ databases">
        <title>Whole genome shotgun sequence of Rhodospirillum oryzae NBRC 107573.</title>
        <authorList>
            <person name="Hosoyama A."/>
            <person name="Uohara A."/>
            <person name="Ohji S."/>
            <person name="Ichikawa N."/>
        </authorList>
    </citation>
    <scope>NUCLEOTIDE SEQUENCE [LARGE SCALE GENOMIC DNA]</scope>
    <source>
        <strain evidence="3 4">NBRC 107573</strain>
    </source>
</reference>
<organism evidence="3 4">
    <name type="scientific">Pararhodospirillum oryzae</name>
    <dbReference type="NCBI Taxonomy" id="478448"/>
    <lineage>
        <taxon>Bacteria</taxon>
        <taxon>Pseudomonadati</taxon>
        <taxon>Pseudomonadota</taxon>
        <taxon>Alphaproteobacteria</taxon>
        <taxon>Rhodospirillales</taxon>
        <taxon>Rhodospirillaceae</taxon>
        <taxon>Pararhodospirillum</taxon>
    </lineage>
</organism>
<feature type="compositionally biased region" description="Basic and acidic residues" evidence="1">
    <location>
        <begin position="1"/>
        <end position="10"/>
    </location>
</feature>
<dbReference type="Proteomes" id="UP000321567">
    <property type="component" value="Unassembled WGS sequence"/>
</dbReference>
<keyword evidence="2" id="KW-1133">Transmembrane helix</keyword>
<feature type="region of interest" description="Disordered" evidence="1">
    <location>
        <begin position="1"/>
        <end position="145"/>
    </location>
</feature>
<evidence type="ECO:0000256" key="1">
    <source>
        <dbReference type="SAM" id="MobiDB-lite"/>
    </source>
</evidence>
<keyword evidence="2" id="KW-0472">Membrane</keyword>
<evidence type="ECO:0000313" key="4">
    <source>
        <dbReference type="Proteomes" id="UP000321567"/>
    </source>
</evidence>
<feature type="compositionally biased region" description="Low complexity" evidence="1">
    <location>
        <begin position="47"/>
        <end position="60"/>
    </location>
</feature>
<dbReference type="AlphaFoldDB" id="A0A512H4U7"/>
<comment type="caution">
    <text evidence="3">The sequence shown here is derived from an EMBL/GenBank/DDBJ whole genome shotgun (WGS) entry which is preliminary data.</text>
</comment>
<evidence type="ECO:0000256" key="2">
    <source>
        <dbReference type="SAM" id="Phobius"/>
    </source>
</evidence>
<evidence type="ECO:0000313" key="3">
    <source>
        <dbReference type="EMBL" id="GEO80482.1"/>
    </source>
</evidence>
<keyword evidence="4" id="KW-1185">Reference proteome</keyword>
<sequence length="367" mass="38630">MADEEKRRAPGEPTGPGPESRRPGGGENAAREAGSLPMEREPGTPLPGGAAPDGAPLPADASEETGGASGVPAWDDQLEDVSIGGGPVRVPPRAQEPFQSKSSFLRQPVDRLPFDDDIPLKGGGEPQGRSRRAAKSTPFRPEDENRELKGCAVFAVLLVVGVGGWFLTKDVIVDLFKAAETSMSTPERATAPPLTQVDALKQKTVVEHEVQGQTVLGRKLVAPPEEQQAVTGAPPPPATATTAGIQGLAEVVADPSVESVLQAVSEQDVCYNGRRARRVPSLYGLDGGFGVVFGDVSENNGQPRLEFMPPSSGDTRVYFYASFTDAPVKGFEGREARSVRSTPRSVSRVVLAWVAELANGPCVKAPP</sequence>
<accession>A0A512H4U7</accession>
<protein>
    <submittedName>
        <fullName evidence="3">Uncharacterized protein</fullName>
    </submittedName>
</protein>
<dbReference type="EMBL" id="BJZO01000010">
    <property type="protein sequence ID" value="GEO80482.1"/>
    <property type="molecule type" value="Genomic_DNA"/>
</dbReference>
<proteinExistence type="predicted"/>
<keyword evidence="2" id="KW-0812">Transmembrane</keyword>
<gene>
    <name evidence="3" type="ORF">ROR02_06130</name>
</gene>
<name>A0A512H4U7_9PROT</name>